<feature type="transmembrane region" description="Helical" evidence="1">
    <location>
        <begin position="165"/>
        <end position="183"/>
    </location>
</feature>
<dbReference type="Gene3D" id="1.20.144.10">
    <property type="entry name" value="Phosphatidic acid phosphatase type 2/haloperoxidase"/>
    <property type="match status" value="1"/>
</dbReference>
<sequence>MKKIFEYLRHNTHLFLLLYALIYIPWFCWLEEKVNINSNFHVIHMALDDYIPFCEFFVIPYYLWFIYMAAGIIFIAFTDGKLCWRLGIFLITGMTVFLFISTVYPNGQLLRPDTFARDNIFVHIVQRLYASDTPTNLFPSIHVYNSLAIYFGLAHSQKLQNKKWIKNAALVLTVCIILSTMFLKQHSVFDVLTAFALAAFMYSVCYGSIAVAFERRRQKRIPAGQI</sequence>
<dbReference type="InterPro" id="IPR036938">
    <property type="entry name" value="PAP2/HPO_sf"/>
</dbReference>
<evidence type="ECO:0000259" key="2">
    <source>
        <dbReference type="Pfam" id="PF01569"/>
    </source>
</evidence>
<organism evidence="3 4">
    <name type="scientific">Eubacterium ramulus</name>
    <dbReference type="NCBI Taxonomy" id="39490"/>
    <lineage>
        <taxon>Bacteria</taxon>
        <taxon>Bacillati</taxon>
        <taxon>Bacillota</taxon>
        <taxon>Clostridia</taxon>
        <taxon>Eubacteriales</taxon>
        <taxon>Eubacteriaceae</taxon>
        <taxon>Eubacterium</taxon>
    </lineage>
</organism>
<dbReference type="SUPFAM" id="SSF48317">
    <property type="entry name" value="Acid phosphatase/Vanadium-dependent haloperoxidase"/>
    <property type="match status" value="1"/>
</dbReference>
<feature type="domain" description="Phosphatidic acid phosphatase type 2/haloperoxidase" evidence="2">
    <location>
        <begin position="108"/>
        <end position="207"/>
    </location>
</feature>
<evidence type="ECO:0000313" key="4">
    <source>
        <dbReference type="Proteomes" id="UP000095492"/>
    </source>
</evidence>
<keyword evidence="1" id="KW-0812">Transmembrane</keyword>
<feature type="transmembrane region" description="Helical" evidence="1">
    <location>
        <begin position="189"/>
        <end position="213"/>
    </location>
</feature>
<protein>
    <submittedName>
        <fullName evidence="3">PAP2 superfamily</fullName>
    </submittedName>
</protein>
<evidence type="ECO:0000313" key="3">
    <source>
        <dbReference type="EMBL" id="CUN25986.1"/>
    </source>
</evidence>
<keyword evidence="1" id="KW-0472">Membrane</keyword>
<dbReference type="RefSeq" id="WP_021739648.1">
    <property type="nucleotide sequence ID" value="NZ_CABKSU010000079.1"/>
</dbReference>
<dbReference type="OrthoDB" id="9790723at2"/>
<keyword evidence="1" id="KW-1133">Transmembrane helix</keyword>
<dbReference type="AlphaFoldDB" id="A0A173VH03"/>
<accession>A0A173VH03</accession>
<reference evidence="3 4" key="1">
    <citation type="submission" date="2015-09" db="EMBL/GenBank/DDBJ databases">
        <authorList>
            <consortium name="Pathogen Informatics"/>
        </authorList>
    </citation>
    <scope>NUCLEOTIDE SEQUENCE [LARGE SCALE GENOMIC DNA]</scope>
    <source>
        <strain evidence="3 4">2789STDY5608891</strain>
    </source>
</reference>
<feature type="transmembrane region" description="Helical" evidence="1">
    <location>
        <begin position="82"/>
        <end position="104"/>
    </location>
</feature>
<name>A0A173VH03_EUBRA</name>
<dbReference type="EMBL" id="CYYA01000029">
    <property type="protein sequence ID" value="CUN25986.1"/>
    <property type="molecule type" value="Genomic_DNA"/>
</dbReference>
<dbReference type="Proteomes" id="UP000095492">
    <property type="component" value="Unassembled WGS sequence"/>
</dbReference>
<dbReference type="InterPro" id="IPR000326">
    <property type="entry name" value="PAP2/HPO"/>
</dbReference>
<dbReference type="Pfam" id="PF01569">
    <property type="entry name" value="PAP2"/>
    <property type="match status" value="1"/>
</dbReference>
<proteinExistence type="predicted"/>
<feature type="transmembrane region" description="Helical" evidence="1">
    <location>
        <begin position="12"/>
        <end position="30"/>
    </location>
</feature>
<gene>
    <name evidence="3" type="ORF">ERS852448_02882</name>
</gene>
<evidence type="ECO:0000256" key="1">
    <source>
        <dbReference type="SAM" id="Phobius"/>
    </source>
</evidence>
<feature type="transmembrane region" description="Helical" evidence="1">
    <location>
        <begin position="137"/>
        <end position="153"/>
    </location>
</feature>
<feature type="transmembrane region" description="Helical" evidence="1">
    <location>
        <begin position="50"/>
        <end position="75"/>
    </location>
</feature>
<dbReference type="GeneID" id="42787040"/>
<dbReference type="STRING" id="39490.ERS852448_02882"/>